<keyword evidence="3 5" id="KW-1133">Transmembrane helix</keyword>
<evidence type="ECO:0000256" key="5">
    <source>
        <dbReference type="SAM" id="Phobius"/>
    </source>
</evidence>
<dbReference type="PANTHER" id="PTHR37422">
    <property type="entry name" value="TEICHURONIC ACID BIOSYNTHESIS PROTEIN TUAE"/>
    <property type="match status" value="1"/>
</dbReference>
<evidence type="ECO:0000313" key="7">
    <source>
        <dbReference type="EMBL" id="PFZ31901.1"/>
    </source>
</evidence>
<organism evidence="7 8">
    <name type="scientific">Bacillus wiedmannii</name>
    <dbReference type="NCBI Taxonomy" id="1890302"/>
    <lineage>
        <taxon>Bacteria</taxon>
        <taxon>Bacillati</taxon>
        <taxon>Bacillota</taxon>
        <taxon>Bacilli</taxon>
        <taxon>Bacillales</taxon>
        <taxon>Bacillaceae</taxon>
        <taxon>Bacillus</taxon>
        <taxon>Bacillus cereus group</taxon>
    </lineage>
</organism>
<feature type="transmembrane region" description="Helical" evidence="5">
    <location>
        <begin position="85"/>
        <end position="106"/>
    </location>
</feature>
<dbReference type="EMBL" id="NVGE01000010">
    <property type="protein sequence ID" value="PFZ31901.1"/>
    <property type="molecule type" value="Genomic_DNA"/>
</dbReference>
<dbReference type="Pfam" id="PF04932">
    <property type="entry name" value="Wzy_C"/>
    <property type="match status" value="1"/>
</dbReference>
<comment type="subcellular location">
    <subcellularLocation>
        <location evidence="1">Membrane</location>
        <topology evidence="1">Multi-pass membrane protein</topology>
    </subcellularLocation>
</comment>
<accession>A0A2B5J3U7</accession>
<name>A0A2B5J3U7_9BACI</name>
<feature type="transmembrane region" description="Helical" evidence="5">
    <location>
        <begin position="39"/>
        <end position="55"/>
    </location>
</feature>
<evidence type="ECO:0000256" key="4">
    <source>
        <dbReference type="ARBA" id="ARBA00023136"/>
    </source>
</evidence>
<protein>
    <recommendedName>
        <fullName evidence="6">O-antigen ligase-related domain-containing protein</fullName>
    </recommendedName>
</protein>
<reference evidence="7 8" key="1">
    <citation type="submission" date="2017-09" db="EMBL/GenBank/DDBJ databases">
        <title>Large-scale bioinformatics analysis of Bacillus genomes uncovers conserved roles of natural products in bacterial physiology.</title>
        <authorList>
            <consortium name="Agbiome Team Llc"/>
            <person name="Bleich R.M."/>
            <person name="Grubbs K.J."/>
            <person name="Santa Maria K.C."/>
            <person name="Allen S.E."/>
            <person name="Farag S."/>
            <person name="Shank E.A."/>
            <person name="Bowers A."/>
        </authorList>
    </citation>
    <scope>NUCLEOTIDE SEQUENCE [LARGE SCALE GENOMIC DNA]</scope>
    <source>
        <strain evidence="7 8">AFS080080</strain>
    </source>
</reference>
<evidence type="ECO:0000256" key="3">
    <source>
        <dbReference type="ARBA" id="ARBA00022989"/>
    </source>
</evidence>
<evidence type="ECO:0000256" key="1">
    <source>
        <dbReference type="ARBA" id="ARBA00004141"/>
    </source>
</evidence>
<feature type="transmembrane region" description="Helical" evidence="5">
    <location>
        <begin position="169"/>
        <end position="189"/>
    </location>
</feature>
<evidence type="ECO:0000256" key="2">
    <source>
        <dbReference type="ARBA" id="ARBA00022692"/>
    </source>
</evidence>
<dbReference type="Proteomes" id="UP000223311">
    <property type="component" value="Unassembled WGS sequence"/>
</dbReference>
<feature type="transmembrane region" description="Helical" evidence="5">
    <location>
        <begin position="15"/>
        <end position="32"/>
    </location>
</feature>
<evidence type="ECO:0000313" key="8">
    <source>
        <dbReference type="Proteomes" id="UP000223311"/>
    </source>
</evidence>
<proteinExistence type="predicted"/>
<dbReference type="InterPro" id="IPR007016">
    <property type="entry name" value="O-antigen_ligase-rel_domated"/>
</dbReference>
<dbReference type="GO" id="GO:0016020">
    <property type="term" value="C:membrane"/>
    <property type="evidence" value="ECO:0007669"/>
    <property type="project" value="UniProtKB-SubCell"/>
</dbReference>
<comment type="caution">
    <text evidence="7">The sequence shown here is derived from an EMBL/GenBank/DDBJ whole genome shotgun (WGS) entry which is preliminary data.</text>
</comment>
<gene>
    <name evidence="7" type="ORF">COL66_10480</name>
</gene>
<dbReference type="AlphaFoldDB" id="A0A2B5J3U7"/>
<dbReference type="InterPro" id="IPR051533">
    <property type="entry name" value="WaaL-like"/>
</dbReference>
<feature type="transmembrane region" description="Helical" evidence="5">
    <location>
        <begin position="61"/>
        <end position="78"/>
    </location>
</feature>
<sequence>MYEYTGTKRFQEENVPAYLAELCFIAIAVLVYQYLRKPRDFYLLLIAINFGIIVLTYTRTFMMACSILVGVILLYFLINFLKGKVIYVITLTLVLVALMIMIYFSFDNLMQRTFSYNGNFDTSGREYVWTYFLKEAADTKLLGRGLGIVQLLNPPVYGFVAPHNEYLRFYLEIGIIGCILFFSAIVYIFRLVYEKIAKKINLYSRYIL</sequence>
<dbReference type="RefSeq" id="WP_098577196.1">
    <property type="nucleotide sequence ID" value="NZ_NVGE01000010.1"/>
</dbReference>
<dbReference type="PANTHER" id="PTHR37422:SF13">
    <property type="entry name" value="LIPOPOLYSACCHARIDE BIOSYNTHESIS PROTEIN PA4999-RELATED"/>
    <property type="match status" value="1"/>
</dbReference>
<evidence type="ECO:0000259" key="6">
    <source>
        <dbReference type="Pfam" id="PF04932"/>
    </source>
</evidence>
<keyword evidence="2 5" id="KW-0812">Transmembrane</keyword>
<keyword evidence="4 5" id="KW-0472">Membrane</keyword>
<feature type="domain" description="O-antigen ligase-related" evidence="6">
    <location>
        <begin position="45"/>
        <end position="182"/>
    </location>
</feature>